<evidence type="ECO:0000313" key="2">
    <source>
        <dbReference type="EMBL" id="GMN61245.1"/>
    </source>
</evidence>
<proteinExistence type="predicted"/>
<feature type="compositionally biased region" description="Basic and acidic residues" evidence="1">
    <location>
        <begin position="38"/>
        <end position="52"/>
    </location>
</feature>
<dbReference type="EMBL" id="BTGU01000108">
    <property type="protein sequence ID" value="GMN61245.1"/>
    <property type="molecule type" value="Genomic_DNA"/>
</dbReference>
<dbReference type="Proteomes" id="UP001187192">
    <property type="component" value="Unassembled WGS sequence"/>
</dbReference>
<feature type="region of interest" description="Disordered" evidence="1">
    <location>
        <begin position="38"/>
        <end position="91"/>
    </location>
</feature>
<keyword evidence="3" id="KW-1185">Reference proteome</keyword>
<feature type="compositionally biased region" description="Basic and acidic residues" evidence="1">
    <location>
        <begin position="79"/>
        <end position="91"/>
    </location>
</feature>
<dbReference type="AlphaFoldDB" id="A0AA88DT74"/>
<name>A0AA88DT74_FICCA</name>
<comment type="caution">
    <text evidence="2">The sequence shown here is derived from an EMBL/GenBank/DDBJ whole genome shotgun (WGS) entry which is preliminary data.</text>
</comment>
<accession>A0AA88DT74</accession>
<evidence type="ECO:0000313" key="3">
    <source>
        <dbReference type="Proteomes" id="UP001187192"/>
    </source>
</evidence>
<gene>
    <name evidence="2" type="ORF">TIFTF001_030327</name>
</gene>
<organism evidence="2 3">
    <name type="scientific">Ficus carica</name>
    <name type="common">Common fig</name>
    <dbReference type="NCBI Taxonomy" id="3494"/>
    <lineage>
        <taxon>Eukaryota</taxon>
        <taxon>Viridiplantae</taxon>
        <taxon>Streptophyta</taxon>
        <taxon>Embryophyta</taxon>
        <taxon>Tracheophyta</taxon>
        <taxon>Spermatophyta</taxon>
        <taxon>Magnoliopsida</taxon>
        <taxon>eudicotyledons</taxon>
        <taxon>Gunneridae</taxon>
        <taxon>Pentapetalae</taxon>
        <taxon>rosids</taxon>
        <taxon>fabids</taxon>
        <taxon>Rosales</taxon>
        <taxon>Moraceae</taxon>
        <taxon>Ficeae</taxon>
        <taxon>Ficus</taxon>
    </lineage>
</organism>
<evidence type="ECO:0000256" key="1">
    <source>
        <dbReference type="SAM" id="MobiDB-lite"/>
    </source>
</evidence>
<protein>
    <submittedName>
        <fullName evidence="2">Uncharacterized protein</fullName>
    </submittedName>
</protein>
<sequence>MTMSHGSHEAAAILRGIRRRCLGGGEEGVSDGDVRLGRWGETRGLGRRDEMRSASGLGGTDLSGADGEGWQPEWLEYQEENREGDSQQRIA</sequence>
<reference evidence="2" key="1">
    <citation type="submission" date="2023-07" db="EMBL/GenBank/DDBJ databases">
        <title>draft genome sequence of fig (Ficus carica).</title>
        <authorList>
            <person name="Takahashi T."/>
            <person name="Nishimura K."/>
        </authorList>
    </citation>
    <scope>NUCLEOTIDE SEQUENCE</scope>
</reference>